<dbReference type="GO" id="GO:0046933">
    <property type="term" value="F:proton-transporting ATP synthase activity, rotational mechanism"/>
    <property type="evidence" value="ECO:0007669"/>
    <property type="project" value="UniProtKB-UniRule"/>
</dbReference>
<keyword evidence="8 11" id="KW-0406">Ion transport</keyword>
<gene>
    <name evidence="11 13" type="primary">atpB</name>
    <name evidence="13" type="ORF">COU88_04515</name>
</gene>
<protein>
    <recommendedName>
        <fullName evidence="11 12">ATP synthase subunit a</fullName>
    </recommendedName>
    <alternativeName>
        <fullName evidence="11">ATP synthase F0 sector subunit a</fullName>
    </alternativeName>
    <alternativeName>
        <fullName evidence="11">F-ATPase subunit 6</fullName>
    </alternativeName>
</protein>
<dbReference type="Pfam" id="PF00119">
    <property type="entry name" value="ATP-synt_A"/>
    <property type="match status" value="1"/>
</dbReference>
<dbReference type="CDD" id="cd00310">
    <property type="entry name" value="ATP-synt_Fo_a_6"/>
    <property type="match status" value="1"/>
</dbReference>
<evidence type="ECO:0000256" key="7">
    <source>
        <dbReference type="ARBA" id="ARBA00022989"/>
    </source>
</evidence>
<feature type="transmembrane region" description="Helical" evidence="11">
    <location>
        <begin position="12"/>
        <end position="40"/>
    </location>
</feature>
<keyword evidence="10 11" id="KW-0066">ATP synthesis</keyword>
<evidence type="ECO:0000256" key="10">
    <source>
        <dbReference type="ARBA" id="ARBA00023310"/>
    </source>
</evidence>
<dbReference type="PANTHER" id="PTHR42823">
    <property type="entry name" value="ATP SYNTHASE SUBUNIT A, CHLOROPLASTIC"/>
    <property type="match status" value="1"/>
</dbReference>
<evidence type="ECO:0000256" key="12">
    <source>
        <dbReference type="RuleBase" id="RU000483"/>
    </source>
</evidence>
<keyword evidence="3 11" id="KW-0813">Transport</keyword>
<keyword evidence="4 11" id="KW-0138">CF(0)</keyword>
<dbReference type="PROSITE" id="PS00449">
    <property type="entry name" value="ATPASE_A"/>
    <property type="match status" value="1"/>
</dbReference>
<proteinExistence type="inferred from homology"/>
<evidence type="ECO:0000256" key="5">
    <source>
        <dbReference type="ARBA" id="ARBA00022692"/>
    </source>
</evidence>
<evidence type="ECO:0000256" key="11">
    <source>
        <dbReference type="HAMAP-Rule" id="MF_01393"/>
    </source>
</evidence>
<dbReference type="GO" id="GO:0005886">
    <property type="term" value="C:plasma membrane"/>
    <property type="evidence" value="ECO:0007669"/>
    <property type="project" value="UniProtKB-SubCell"/>
</dbReference>
<name>A0A2M8KRI2_9BACT</name>
<dbReference type="InterPro" id="IPR035908">
    <property type="entry name" value="F0_ATP_A_sf"/>
</dbReference>
<evidence type="ECO:0000256" key="2">
    <source>
        <dbReference type="ARBA" id="ARBA00006810"/>
    </source>
</evidence>
<dbReference type="GO" id="GO:0045259">
    <property type="term" value="C:proton-transporting ATP synthase complex"/>
    <property type="evidence" value="ECO:0007669"/>
    <property type="project" value="UniProtKB-KW"/>
</dbReference>
<evidence type="ECO:0000313" key="13">
    <source>
        <dbReference type="EMBL" id="PJE62527.1"/>
    </source>
</evidence>
<feature type="transmembrane region" description="Helical" evidence="11">
    <location>
        <begin position="122"/>
        <end position="142"/>
    </location>
</feature>
<comment type="similarity">
    <text evidence="2 11 12">Belongs to the ATPase A chain family.</text>
</comment>
<keyword evidence="11" id="KW-1003">Cell membrane</keyword>
<sequence>MPHVSIKAETLFHVGALPVTNALITSTMVTLFFILIAVLYQYSKTVNALVNMLLKALYDLFSMVFHHEKLPVFFPLVSTFFLYIIGLNWFGLLPGVGSIGIVEGHGHGMVPILRGGTADLNTTLGLAFLAIILVQVYGIKYLGFKGYISKFINFKSPIEFGVGILEIVSELSRAISLAFRLFGNILAGEILLGIVAFLVPVLASLPFLVFEIFVGFIQATVFAMLVAIFLSVATSVEH</sequence>
<comment type="function">
    <text evidence="11 12">Key component of the proton channel; it plays a direct role in the translocation of protons across the membrane.</text>
</comment>
<evidence type="ECO:0000256" key="9">
    <source>
        <dbReference type="ARBA" id="ARBA00023136"/>
    </source>
</evidence>
<dbReference type="InterPro" id="IPR023011">
    <property type="entry name" value="ATP_synth_F0_asu_AS"/>
</dbReference>
<dbReference type="PRINTS" id="PR00123">
    <property type="entry name" value="ATPASEA"/>
</dbReference>
<keyword evidence="7 11" id="KW-1133">Transmembrane helix</keyword>
<comment type="subcellular location">
    <subcellularLocation>
        <location evidence="11 12">Cell membrane</location>
        <topology evidence="11 12">Multi-pass membrane protein</topology>
    </subcellularLocation>
    <subcellularLocation>
        <location evidence="1">Membrane</location>
        <topology evidence="1">Multi-pass membrane protein</topology>
    </subcellularLocation>
</comment>
<dbReference type="SUPFAM" id="SSF81336">
    <property type="entry name" value="F1F0 ATP synthase subunit A"/>
    <property type="match status" value="1"/>
</dbReference>
<feature type="transmembrane region" description="Helical" evidence="11">
    <location>
        <begin position="181"/>
        <end position="202"/>
    </location>
</feature>
<dbReference type="InterPro" id="IPR000568">
    <property type="entry name" value="ATP_synth_F0_asu"/>
</dbReference>
<dbReference type="InterPro" id="IPR045082">
    <property type="entry name" value="ATP_syn_F0_a_bact/chloroplast"/>
</dbReference>
<keyword evidence="9 11" id="KW-0472">Membrane</keyword>
<dbReference type="NCBIfam" id="TIGR01131">
    <property type="entry name" value="ATP_synt_6_or_A"/>
    <property type="match status" value="1"/>
</dbReference>
<dbReference type="PANTHER" id="PTHR42823:SF3">
    <property type="entry name" value="ATP SYNTHASE SUBUNIT A, CHLOROPLASTIC"/>
    <property type="match status" value="1"/>
</dbReference>
<dbReference type="AlphaFoldDB" id="A0A2M8KRI2"/>
<comment type="caution">
    <text evidence="13">The sequence shown here is derived from an EMBL/GenBank/DDBJ whole genome shotgun (WGS) entry which is preliminary data.</text>
</comment>
<reference evidence="14" key="1">
    <citation type="submission" date="2017-09" db="EMBL/GenBank/DDBJ databases">
        <title>Depth-based differentiation of microbial function through sediment-hosted aquifers and enrichment of novel symbionts in the deep terrestrial subsurface.</title>
        <authorList>
            <person name="Probst A.J."/>
            <person name="Ladd B."/>
            <person name="Jarett J.K."/>
            <person name="Geller-Mcgrath D.E."/>
            <person name="Sieber C.M.K."/>
            <person name="Emerson J.B."/>
            <person name="Anantharaman K."/>
            <person name="Thomas B.C."/>
            <person name="Malmstrom R."/>
            <person name="Stieglmeier M."/>
            <person name="Klingl A."/>
            <person name="Woyke T."/>
            <person name="Ryan C.M."/>
            <person name="Banfield J.F."/>
        </authorList>
    </citation>
    <scope>NUCLEOTIDE SEQUENCE [LARGE SCALE GENOMIC DNA]</scope>
</reference>
<keyword evidence="6 11" id="KW-0375">Hydrogen ion transport</keyword>
<evidence type="ECO:0000256" key="1">
    <source>
        <dbReference type="ARBA" id="ARBA00004141"/>
    </source>
</evidence>
<accession>A0A2M8KRI2</accession>
<evidence type="ECO:0000256" key="6">
    <source>
        <dbReference type="ARBA" id="ARBA00022781"/>
    </source>
</evidence>
<evidence type="ECO:0000256" key="3">
    <source>
        <dbReference type="ARBA" id="ARBA00022448"/>
    </source>
</evidence>
<dbReference type="Gene3D" id="1.20.120.220">
    <property type="entry name" value="ATP synthase, F0 complex, subunit A"/>
    <property type="match status" value="1"/>
</dbReference>
<evidence type="ECO:0000313" key="14">
    <source>
        <dbReference type="Proteomes" id="UP000229554"/>
    </source>
</evidence>
<keyword evidence="5 11" id="KW-0812">Transmembrane</keyword>
<organism evidence="13 14">
    <name type="scientific">Candidatus Roizmanbacteria bacterium CG10_big_fil_rev_8_21_14_0_10_39_6</name>
    <dbReference type="NCBI Taxonomy" id="1974853"/>
    <lineage>
        <taxon>Bacteria</taxon>
        <taxon>Candidatus Roizmaniibacteriota</taxon>
    </lineage>
</organism>
<evidence type="ECO:0000256" key="8">
    <source>
        <dbReference type="ARBA" id="ARBA00023065"/>
    </source>
</evidence>
<dbReference type="HAMAP" id="MF_01393">
    <property type="entry name" value="ATP_synth_a_bact"/>
    <property type="match status" value="1"/>
</dbReference>
<dbReference type="EMBL" id="PFED01000185">
    <property type="protein sequence ID" value="PJE62527.1"/>
    <property type="molecule type" value="Genomic_DNA"/>
</dbReference>
<dbReference type="Proteomes" id="UP000229554">
    <property type="component" value="Unassembled WGS sequence"/>
</dbReference>
<evidence type="ECO:0000256" key="4">
    <source>
        <dbReference type="ARBA" id="ARBA00022547"/>
    </source>
</evidence>
<feature type="transmembrane region" description="Helical" evidence="11">
    <location>
        <begin position="208"/>
        <end position="233"/>
    </location>
</feature>
<feature type="transmembrane region" description="Helical" evidence="11">
    <location>
        <begin position="72"/>
        <end position="102"/>
    </location>
</feature>
<dbReference type="GO" id="GO:0042777">
    <property type="term" value="P:proton motive force-driven plasma membrane ATP synthesis"/>
    <property type="evidence" value="ECO:0007669"/>
    <property type="project" value="TreeGrafter"/>
</dbReference>